<dbReference type="SMART" id="SM00577">
    <property type="entry name" value="CPDc"/>
    <property type="match status" value="1"/>
</dbReference>
<gene>
    <name evidence="2" type="ORF">Eint_101220</name>
</gene>
<reference evidence="2 3" key="2">
    <citation type="journal article" date="2012" name="Proc. Natl. Acad. Sci. U.S.A.">
        <title>Gain and loss of multiple functionally related, horizontally transferred genes in the reduced genomes of two microsporidian parasites.</title>
        <authorList>
            <person name="Pombert J.-F."/>
            <person name="Selman M."/>
            <person name="Burki F."/>
            <person name="Bardell F.T."/>
            <person name="Farinelli L."/>
            <person name="Solter L.F."/>
            <person name="Whitman D.W."/>
            <person name="Weiss L.M."/>
            <person name="Corradi N."/>
            <person name="Keeling P.J."/>
        </authorList>
    </citation>
    <scope>NUCLEOTIDE SEQUENCE [LARGE SCALE GENOMIC DNA]</scope>
    <source>
        <strain evidence="2 3">ATCC 50506</strain>
    </source>
</reference>
<dbReference type="OrthoDB" id="277011at2759"/>
<accession>E0S9R2</accession>
<dbReference type="VEuPathDB" id="MicrosporidiaDB:Eint_101220"/>
<dbReference type="KEGG" id="ein:Eint_101220"/>
<dbReference type="SUPFAM" id="SSF56784">
    <property type="entry name" value="HAD-like"/>
    <property type="match status" value="1"/>
</dbReference>
<dbReference type="GO" id="GO:0016791">
    <property type="term" value="F:phosphatase activity"/>
    <property type="evidence" value="ECO:0007669"/>
    <property type="project" value="InterPro"/>
</dbReference>
<evidence type="ECO:0000313" key="3">
    <source>
        <dbReference type="Proteomes" id="UP000002313"/>
    </source>
</evidence>
<dbReference type="FunFam" id="3.40.50.1000:FF:000093">
    <property type="entry name" value="NLI interacting factor-like phosphatase family protein"/>
    <property type="match status" value="1"/>
</dbReference>
<dbReference type="InterPro" id="IPR004274">
    <property type="entry name" value="FCP1_dom"/>
</dbReference>
<dbReference type="PANTHER" id="PTHR12210">
    <property type="entry name" value="DULLARD PROTEIN PHOSPHATASE"/>
    <property type="match status" value="1"/>
</dbReference>
<dbReference type="InterPro" id="IPR036412">
    <property type="entry name" value="HAD-like_sf"/>
</dbReference>
<dbReference type="InterPro" id="IPR011948">
    <property type="entry name" value="Dullard_phosphatase"/>
</dbReference>
<evidence type="ECO:0000259" key="1">
    <source>
        <dbReference type="PROSITE" id="PS50969"/>
    </source>
</evidence>
<organism evidence="2 3">
    <name type="scientific">Encephalitozoon intestinalis (strain ATCC 50506)</name>
    <name type="common">Microsporidian parasite</name>
    <name type="synonym">Septata intestinalis</name>
    <dbReference type="NCBI Taxonomy" id="876142"/>
    <lineage>
        <taxon>Eukaryota</taxon>
        <taxon>Fungi</taxon>
        <taxon>Fungi incertae sedis</taxon>
        <taxon>Microsporidia</taxon>
        <taxon>Unikaryonidae</taxon>
        <taxon>Encephalitozoon</taxon>
    </lineage>
</organism>
<dbReference type="CDD" id="cd07521">
    <property type="entry name" value="HAD_FCP1-like"/>
    <property type="match status" value="1"/>
</dbReference>
<evidence type="ECO:0000313" key="2">
    <source>
        <dbReference type="EMBL" id="ADM12447.2"/>
    </source>
</evidence>
<dbReference type="GeneID" id="9699513"/>
<dbReference type="InterPro" id="IPR050365">
    <property type="entry name" value="TIM50"/>
</dbReference>
<dbReference type="PROSITE" id="PS50969">
    <property type="entry name" value="FCP1"/>
    <property type="match status" value="1"/>
</dbReference>
<dbReference type="HOGENOM" id="CLU_020262_4_5_1"/>
<sequence>MSWLLRTLRNFCRCNRKEMSMVGSEKARRESKEKKFMQLVSPQKNDLGRTVVLDLDNTLVYSTFKKPRLYDFCLEVPGKKNLQIYVKVRPHAVEFISIVGAIYEVIIFTAAKKEYAEKVIGIIDANKRIAYSLYRDSCTLVNGKYVKDLCKLGKPLNEVILVDDSPHSYEFQPHNGIHIPPYTGEKDDDSLLKIMKFLREIHEDGMFGSIHQTPF</sequence>
<dbReference type="Proteomes" id="UP000002313">
    <property type="component" value="Chromosome X"/>
</dbReference>
<dbReference type="Gene3D" id="3.40.50.1000">
    <property type="entry name" value="HAD superfamily/HAD-like"/>
    <property type="match status" value="1"/>
</dbReference>
<protein>
    <submittedName>
        <fullName evidence="2">Dullard-like phosphatase domain-containing protein</fullName>
    </submittedName>
</protein>
<dbReference type="InterPro" id="IPR023214">
    <property type="entry name" value="HAD_sf"/>
</dbReference>
<dbReference type="RefSeq" id="XP_003073807.2">
    <property type="nucleotide sequence ID" value="XM_003073761.2"/>
</dbReference>
<dbReference type="NCBIfam" id="TIGR02251">
    <property type="entry name" value="HIF-SF_euk"/>
    <property type="match status" value="1"/>
</dbReference>
<dbReference type="EMBL" id="CP001951">
    <property type="protein sequence ID" value="ADM12447.2"/>
    <property type="molecule type" value="Genomic_DNA"/>
</dbReference>
<keyword evidence="3" id="KW-1185">Reference proteome</keyword>
<feature type="domain" description="FCP1 homology" evidence="1">
    <location>
        <begin position="44"/>
        <end position="201"/>
    </location>
</feature>
<name>E0S9R2_ENCIT</name>
<dbReference type="AlphaFoldDB" id="E0S9R2"/>
<proteinExistence type="predicted"/>
<reference evidence="2 3" key="1">
    <citation type="journal article" date="2010" name="Nat. Commun.">
        <title>The complete sequence of the smallest known nuclear genome from the microsporidian Encephalitozoon intestinalis.</title>
        <authorList>
            <person name="Corradi N."/>
            <person name="Pombert J.-F."/>
            <person name="Farinelli L."/>
            <person name="Didier E.S."/>
            <person name="Keeling P.J."/>
        </authorList>
    </citation>
    <scope>NUCLEOTIDE SEQUENCE [LARGE SCALE GENOMIC DNA]</scope>
    <source>
        <strain evidence="2 3">ATCC 50506</strain>
    </source>
</reference>
<dbReference type="Pfam" id="PF03031">
    <property type="entry name" value="NIF"/>
    <property type="match status" value="1"/>
</dbReference>